<dbReference type="EMBL" id="QXFV01000708">
    <property type="protein sequence ID" value="KAE9029575.1"/>
    <property type="molecule type" value="Genomic_DNA"/>
</dbReference>
<keyword evidence="1" id="KW-0732">Signal</keyword>
<sequence length="123" mass="13843">MPCVCRLWSLPLVLILGQVLLLGRNSKSVLFLGKAQQNNPNVACVTRTASANSCCWRLAELKAQKLCAPVPVLSHLANLAILRQRELSRSQAWVWIENRRCNAVTRSVTLPRPSRQNCKQFSY</sequence>
<dbReference type="Proteomes" id="UP000434957">
    <property type="component" value="Unassembled WGS sequence"/>
</dbReference>
<proteinExistence type="predicted"/>
<gene>
    <name evidence="2" type="ORF">PR001_g11485</name>
    <name evidence="3" type="ORF">PR003_g12158</name>
</gene>
<accession>A0A6A4F5Y7</accession>
<dbReference type="AlphaFoldDB" id="A0A6A4F5Y7"/>
<organism evidence="3 5">
    <name type="scientific">Phytophthora rubi</name>
    <dbReference type="NCBI Taxonomy" id="129364"/>
    <lineage>
        <taxon>Eukaryota</taxon>
        <taxon>Sar</taxon>
        <taxon>Stramenopiles</taxon>
        <taxon>Oomycota</taxon>
        <taxon>Peronosporomycetes</taxon>
        <taxon>Peronosporales</taxon>
        <taxon>Peronosporaceae</taxon>
        <taxon>Phytophthora</taxon>
    </lineage>
</organism>
<evidence type="ECO:0000256" key="1">
    <source>
        <dbReference type="SAM" id="SignalP"/>
    </source>
</evidence>
<protein>
    <recommendedName>
        <fullName evidence="6">RxLR effector protein</fullName>
    </recommendedName>
</protein>
<reference evidence="3 5" key="1">
    <citation type="submission" date="2018-08" db="EMBL/GenBank/DDBJ databases">
        <title>Genomic investigation of the strawberry pathogen Phytophthora fragariae indicates pathogenicity is determined by transcriptional variation in three key races.</title>
        <authorList>
            <person name="Adams T.M."/>
            <person name="Armitage A.D."/>
            <person name="Sobczyk M.K."/>
            <person name="Bates H.J."/>
            <person name="Dunwell J.M."/>
            <person name="Nellist C.F."/>
            <person name="Harrison R.J."/>
        </authorList>
    </citation>
    <scope>NUCLEOTIDE SEQUENCE [LARGE SCALE GENOMIC DNA]</scope>
    <source>
        <strain evidence="2 4">SCRP249</strain>
        <strain evidence="3 5">SCRP333</strain>
    </source>
</reference>
<keyword evidence="5" id="KW-1185">Reference proteome</keyword>
<comment type="caution">
    <text evidence="3">The sequence shown here is derived from an EMBL/GenBank/DDBJ whole genome shotgun (WGS) entry which is preliminary data.</text>
</comment>
<name>A0A6A4F5Y7_9STRA</name>
<dbReference type="Proteomes" id="UP000429607">
    <property type="component" value="Unassembled WGS sequence"/>
</dbReference>
<evidence type="ECO:0000313" key="3">
    <source>
        <dbReference type="EMBL" id="KAE9337125.1"/>
    </source>
</evidence>
<evidence type="ECO:0000313" key="2">
    <source>
        <dbReference type="EMBL" id="KAE9029575.1"/>
    </source>
</evidence>
<dbReference type="EMBL" id="QXFT01000723">
    <property type="protein sequence ID" value="KAE9337125.1"/>
    <property type="molecule type" value="Genomic_DNA"/>
</dbReference>
<feature type="chain" id="PRO_5036167624" description="RxLR effector protein" evidence="1">
    <location>
        <begin position="18"/>
        <end position="123"/>
    </location>
</feature>
<feature type="signal peptide" evidence="1">
    <location>
        <begin position="1"/>
        <end position="17"/>
    </location>
</feature>
<evidence type="ECO:0000313" key="5">
    <source>
        <dbReference type="Proteomes" id="UP000434957"/>
    </source>
</evidence>
<evidence type="ECO:0000313" key="4">
    <source>
        <dbReference type="Proteomes" id="UP000429607"/>
    </source>
</evidence>
<evidence type="ECO:0008006" key="6">
    <source>
        <dbReference type="Google" id="ProtNLM"/>
    </source>
</evidence>